<evidence type="ECO:0008006" key="3">
    <source>
        <dbReference type="Google" id="ProtNLM"/>
    </source>
</evidence>
<evidence type="ECO:0000313" key="2">
    <source>
        <dbReference type="Proteomes" id="UP001610444"/>
    </source>
</evidence>
<name>A0ABR4KK96_9EURO</name>
<dbReference type="GeneID" id="98164730"/>
<protein>
    <recommendedName>
        <fullName evidence="3">Fungal-type protein kinase domain-containing protein</fullName>
    </recommendedName>
</protein>
<dbReference type="Proteomes" id="UP001610444">
    <property type="component" value="Unassembled WGS sequence"/>
</dbReference>
<dbReference type="RefSeq" id="XP_070899954.1">
    <property type="nucleotide sequence ID" value="XM_071049566.1"/>
</dbReference>
<dbReference type="EMBL" id="JBFXLR010000017">
    <property type="protein sequence ID" value="KAL2851697.1"/>
    <property type="molecule type" value="Genomic_DNA"/>
</dbReference>
<proteinExistence type="predicted"/>
<reference evidence="1 2" key="1">
    <citation type="submission" date="2024-07" db="EMBL/GenBank/DDBJ databases">
        <title>Section-level genome sequencing and comparative genomics of Aspergillus sections Usti and Cavernicolus.</title>
        <authorList>
            <consortium name="Lawrence Berkeley National Laboratory"/>
            <person name="Nybo J.L."/>
            <person name="Vesth T.C."/>
            <person name="Theobald S."/>
            <person name="Frisvad J.C."/>
            <person name="Larsen T.O."/>
            <person name="Kjaerboelling I."/>
            <person name="Rothschild-Mancinelli K."/>
            <person name="Lyhne E.K."/>
            <person name="Kogle M.E."/>
            <person name="Barry K."/>
            <person name="Clum A."/>
            <person name="Na H."/>
            <person name="Ledsgaard L."/>
            <person name="Lin J."/>
            <person name="Lipzen A."/>
            <person name="Kuo A."/>
            <person name="Riley R."/>
            <person name="Mondo S."/>
            <person name="LaButti K."/>
            <person name="Haridas S."/>
            <person name="Pangalinan J."/>
            <person name="Salamov A.A."/>
            <person name="Simmons B.A."/>
            <person name="Magnuson J.K."/>
            <person name="Chen J."/>
            <person name="Drula E."/>
            <person name="Henrissat B."/>
            <person name="Wiebenga A."/>
            <person name="Lubbers R.J."/>
            <person name="Gomes A.C."/>
            <person name="Macurrencykelacurrency M.R."/>
            <person name="Stajich J."/>
            <person name="Grigoriev I.V."/>
            <person name="Mortensen U.H."/>
            <person name="De vries R.P."/>
            <person name="Baker S.E."/>
            <person name="Andersen M.R."/>
        </authorList>
    </citation>
    <scope>NUCLEOTIDE SEQUENCE [LARGE SCALE GENOMIC DNA]</scope>
    <source>
        <strain evidence="1 2">CBS 756.74</strain>
    </source>
</reference>
<comment type="caution">
    <text evidence="1">The sequence shown here is derived from an EMBL/GenBank/DDBJ whole genome shotgun (WGS) entry which is preliminary data.</text>
</comment>
<keyword evidence="2" id="KW-1185">Reference proteome</keyword>
<sequence length="338" mass="39651">MLPIINNLVRRILVMPRQETYCETEDRKVQRWIEAKIRHDPEADPPTLGVPEMHAFHDSIHEWMMTYGGLQRLFGIKTSEVQVIRSYGKSPHAKELETMRKQRTETYDRKFRRVEYEQLDRMWDDLQNQVLCTILERCIKARKKALGCSGRARKPILRPAYVKGQQMVLPYRDKHTALPKGQEYFLADSTYTIGFKDSTGKVRDYFIILWERVINKRLPLILHMAITHLRLKREGRTAVVYGLHTDISTFVFLKIDRNSELIENLGELDRLYGFPGRVCEPRDRCWDVTTKTMRSPWSGLDELVTQIDNILETADEDCYGVGGPASVWSDQCNKFWPR</sequence>
<accession>A0ABR4KK96</accession>
<gene>
    <name evidence="1" type="ORF">BJX68DRAFT_65586</name>
</gene>
<organism evidence="1 2">
    <name type="scientific">Aspergillus pseudodeflectus</name>
    <dbReference type="NCBI Taxonomy" id="176178"/>
    <lineage>
        <taxon>Eukaryota</taxon>
        <taxon>Fungi</taxon>
        <taxon>Dikarya</taxon>
        <taxon>Ascomycota</taxon>
        <taxon>Pezizomycotina</taxon>
        <taxon>Eurotiomycetes</taxon>
        <taxon>Eurotiomycetidae</taxon>
        <taxon>Eurotiales</taxon>
        <taxon>Aspergillaceae</taxon>
        <taxon>Aspergillus</taxon>
        <taxon>Aspergillus subgen. Nidulantes</taxon>
    </lineage>
</organism>
<evidence type="ECO:0000313" key="1">
    <source>
        <dbReference type="EMBL" id="KAL2851697.1"/>
    </source>
</evidence>